<name>A0A4Q2UQQ4_9BACT</name>
<keyword evidence="4" id="KW-1185">Reference proteome</keyword>
<dbReference type="RefSeq" id="WP_129601062.1">
    <property type="nucleotide sequence ID" value="NZ_SBLB01000001.1"/>
</dbReference>
<keyword evidence="1" id="KW-0732">Signal</keyword>
<dbReference type="InterPro" id="IPR041700">
    <property type="entry name" value="OMP_b-brl_3"/>
</dbReference>
<accession>A0A4Q2UQQ4</accession>
<dbReference type="Gene3D" id="2.60.40.10">
    <property type="entry name" value="Immunoglobulins"/>
    <property type="match status" value="1"/>
</dbReference>
<dbReference type="Proteomes" id="UP000290407">
    <property type="component" value="Unassembled WGS sequence"/>
</dbReference>
<feature type="chain" id="PRO_5020527231" evidence="1">
    <location>
        <begin position="19"/>
        <end position="817"/>
    </location>
</feature>
<dbReference type="EMBL" id="SBLB01000001">
    <property type="protein sequence ID" value="RYC72087.1"/>
    <property type="molecule type" value="Genomic_DNA"/>
</dbReference>
<gene>
    <name evidence="3" type="ORF">EQG79_08210</name>
</gene>
<sequence>MKNLFILCLLILSAPSFAQTASLSGTAVTASQRGIPFATATLRQATDSVLVKAAVADENGVYVFPGIRAGTYRVGLTGVGYAAWTSGPVVVVDGQAGSMGAVVLTEAARSLNEVKVTATKPLLDVQPDKLVLNVGSSITSAGSSAIELLQKAPGVQIDPNDNIVLQGKNGVRIFIDGKPSPLGPADLAAYLRTLQATDIDAIEIITQPSARFDAQGNAGIINIRLKRNRAGSPDAGTNGSATLGFAQGAYYPKYNGSVSVNSRVKKTNLFASYSLRQARDWSFINLYREQSGQFFDQKSETRSTSAGHNARLGADWFVSRYSTLGLLLDGMLRDGSSSTLGRTPIGFVTAAVGVPDQLLIADNRNLSNRANGNANLNYRYADTSGHELSVDADLGRFRSTGDAYQPNRYIDPVTNELLFERNYRMNTLTDISLRTLKADYGQRFWGGRLSAGFKLSSVRTGNDFDFFDVQNGQDVLNTDRTNRFVYTESIYAAYASFEKSRGKWQGQFGLRVEQTESDGRLTSAVSQADAMVTRRYLNAFPSSGITYKATPNSTFSVTFSRRIDRPSYQSLNPFESKLDELTYQKGNAFLRPQYTNTLRLSRTYKYKLTTSLSYSDTQDFFTEITDTSARSADGRPRNYITTRNLASQRVLSVDVSYPFNVARWWSVFMNVSAYRSANEANFGDGKRIGLTAHVLSLYAQHTLTLPGQLRLEVSGYYTSPSIWGGTFQNRHFWGSTVGLQRKVLADRGSVVLTLSDPFNSQRWRGISQFGGLYMDASGGWESRQIRLNFTYNFGSKQLKAARQRETGLEAEKGRIGG</sequence>
<dbReference type="GO" id="GO:0030246">
    <property type="term" value="F:carbohydrate binding"/>
    <property type="evidence" value="ECO:0007669"/>
    <property type="project" value="InterPro"/>
</dbReference>
<dbReference type="AlphaFoldDB" id="A0A4Q2UQQ4"/>
<organism evidence="3 4">
    <name type="scientific">Spirosoma sordidisoli</name>
    <dbReference type="NCBI Taxonomy" id="2502893"/>
    <lineage>
        <taxon>Bacteria</taxon>
        <taxon>Pseudomonadati</taxon>
        <taxon>Bacteroidota</taxon>
        <taxon>Cytophagia</taxon>
        <taxon>Cytophagales</taxon>
        <taxon>Cytophagaceae</taxon>
        <taxon>Spirosoma</taxon>
    </lineage>
</organism>
<evidence type="ECO:0000313" key="4">
    <source>
        <dbReference type="Proteomes" id="UP000290407"/>
    </source>
</evidence>
<feature type="domain" description="Outer membrane protein beta-barrel" evidence="2">
    <location>
        <begin position="382"/>
        <end position="791"/>
    </location>
</feature>
<evidence type="ECO:0000256" key="1">
    <source>
        <dbReference type="SAM" id="SignalP"/>
    </source>
</evidence>
<comment type="caution">
    <text evidence="3">The sequence shown here is derived from an EMBL/GenBank/DDBJ whole genome shotgun (WGS) entry which is preliminary data.</text>
</comment>
<reference evidence="3 4" key="1">
    <citation type="submission" date="2019-01" db="EMBL/GenBank/DDBJ databases">
        <title>Spirosoma flava sp. nov., a propanil-degrading bacterium isolated from herbicide-contaminated soil.</title>
        <authorList>
            <person name="Zhang L."/>
            <person name="Jiang J.-D."/>
        </authorList>
    </citation>
    <scope>NUCLEOTIDE SEQUENCE [LARGE SCALE GENOMIC DNA]</scope>
    <source>
        <strain evidence="3 4">TY50</strain>
    </source>
</reference>
<dbReference type="Gene3D" id="2.170.130.10">
    <property type="entry name" value="TonB-dependent receptor, plug domain"/>
    <property type="match status" value="1"/>
</dbReference>
<dbReference type="SUPFAM" id="SSF56935">
    <property type="entry name" value="Porins"/>
    <property type="match status" value="1"/>
</dbReference>
<evidence type="ECO:0000313" key="3">
    <source>
        <dbReference type="EMBL" id="RYC72087.1"/>
    </source>
</evidence>
<dbReference type="InterPro" id="IPR013783">
    <property type="entry name" value="Ig-like_fold"/>
</dbReference>
<dbReference type="InterPro" id="IPR037066">
    <property type="entry name" value="Plug_dom_sf"/>
</dbReference>
<protein>
    <submittedName>
        <fullName evidence="3">TonB-dependent receptor</fullName>
    </submittedName>
</protein>
<dbReference type="InterPro" id="IPR013784">
    <property type="entry name" value="Carb-bd-like_fold"/>
</dbReference>
<evidence type="ECO:0000259" key="2">
    <source>
        <dbReference type="Pfam" id="PF14905"/>
    </source>
</evidence>
<feature type="signal peptide" evidence="1">
    <location>
        <begin position="1"/>
        <end position="18"/>
    </location>
</feature>
<keyword evidence="3" id="KW-0675">Receptor</keyword>
<dbReference type="Pfam" id="PF14905">
    <property type="entry name" value="OMP_b-brl_3"/>
    <property type="match status" value="1"/>
</dbReference>
<dbReference type="SUPFAM" id="SSF49452">
    <property type="entry name" value="Starch-binding domain-like"/>
    <property type="match status" value="1"/>
</dbReference>
<dbReference type="Pfam" id="PF13620">
    <property type="entry name" value="CarboxypepD_reg"/>
    <property type="match status" value="1"/>
</dbReference>
<proteinExistence type="predicted"/>